<keyword evidence="5" id="KW-1185">Reference proteome</keyword>
<organism evidence="4 5">
    <name type="scientific">Raineyella fluvialis</name>
    <dbReference type="NCBI Taxonomy" id="2662261"/>
    <lineage>
        <taxon>Bacteria</taxon>
        <taxon>Bacillati</taxon>
        <taxon>Actinomycetota</taxon>
        <taxon>Actinomycetes</taxon>
        <taxon>Propionibacteriales</taxon>
        <taxon>Propionibacteriaceae</taxon>
        <taxon>Raineyella</taxon>
    </lineage>
</organism>
<keyword evidence="1 2" id="KW-0238">DNA-binding</keyword>
<dbReference type="Gene3D" id="1.10.357.10">
    <property type="entry name" value="Tetracycline Repressor, domain 2"/>
    <property type="match status" value="1"/>
</dbReference>
<dbReference type="Pfam" id="PF00440">
    <property type="entry name" value="TetR_N"/>
    <property type="match status" value="1"/>
</dbReference>
<dbReference type="Proteomes" id="UP000386847">
    <property type="component" value="Chromosome"/>
</dbReference>
<evidence type="ECO:0000313" key="4">
    <source>
        <dbReference type="EMBL" id="QGF23683.1"/>
    </source>
</evidence>
<dbReference type="PROSITE" id="PS50977">
    <property type="entry name" value="HTH_TETR_2"/>
    <property type="match status" value="1"/>
</dbReference>
<dbReference type="AlphaFoldDB" id="A0A5Q2FF07"/>
<proteinExistence type="predicted"/>
<dbReference type="EMBL" id="CP045725">
    <property type="protein sequence ID" value="QGF23683.1"/>
    <property type="molecule type" value="Genomic_DNA"/>
</dbReference>
<accession>A0A5Q2FF07</accession>
<dbReference type="KEGG" id="rain:Rai3103_08360"/>
<sequence>MPNMRIDERRELLLQAGERVIARTGMQGATTRAVVAEAGMPLASFHYAFASRRDFIRQLIERRMVPHDVPSPSAARTRRRWPRTWPPSRRLTWSAGLSRWPWPSTGSRTRSCDRYCGSAGICSTPAWPPISRPSPRVTRGSG</sequence>
<dbReference type="InterPro" id="IPR001647">
    <property type="entry name" value="HTH_TetR"/>
</dbReference>
<dbReference type="InterPro" id="IPR009057">
    <property type="entry name" value="Homeodomain-like_sf"/>
</dbReference>
<evidence type="ECO:0000259" key="3">
    <source>
        <dbReference type="PROSITE" id="PS50977"/>
    </source>
</evidence>
<gene>
    <name evidence="4" type="ORF">Rai3103_08360</name>
</gene>
<evidence type="ECO:0000313" key="5">
    <source>
        <dbReference type="Proteomes" id="UP000386847"/>
    </source>
</evidence>
<name>A0A5Q2FF07_9ACTN</name>
<evidence type="ECO:0000256" key="1">
    <source>
        <dbReference type="ARBA" id="ARBA00023125"/>
    </source>
</evidence>
<evidence type="ECO:0000256" key="2">
    <source>
        <dbReference type="PROSITE-ProRule" id="PRU00335"/>
    </source>
</evidence>
<protein>
    <submittedName>
        <fullName evidence="4">TetR family transcriptional regulator</fullName>
    </submittedName>
</protein>
<dbReference type="SUPFAM" id="SSF46689">
    <property type="entry name" value="Homeodomain-like"/>
    <property type="match status" value="1"/>
</dbReference>
<dbReference type="GO" id="GO:0003677">
    <property type="term" value="F:DNA binding"/>
    <property type="evidence" value="ECO:0007669"/>
    <property type="project" value="UniProtKB-UniRule"/>
</dbReference>
<feature type="DNA-binding region" description="H-T-H motif" evidence="2">
    <location>
        <begin position="30"/>
        <end position="49"/>
    </location>
</feature>
<feature type="domain" description="HTH tetR-type" evidence="3">
    <location>
        <begin position="7"/>
        <end position="67"/>
    </location>
</feature>
<reference evidence="4 5" key="1">
    <citation type="submission" date="2019-10" db="EMBL/GenBank/DDBJ databases">
        <title>Genomic analysis of Raineyella sp. CBA3103.</title>
        <authorList>
            <person name="Roh S.W."/>
        </authorList>
    </citation>
    <scope>NUCLEOTIDE SEQUENCE [LARGE SCALE GENOMIC DNA]</scope>
    <source>
        <strain evidence="4 5">CBA3103</strain>
    </source>
</reference>